<accession>A0A9N9GVZ0</accession>
<dbReference type="OrthoDB" id="2414281at2759"/>
<protein>
    <submittedName>
        <fullName evidence="1">8055_t:CDS:1</fullName>
    </submittedName>
</protein>
<organism evidence="1 2">
    <name type="scientific">Paraglomus occultum</name>
    <dbReference type="NCBI Taxonomy" id="144539"/>
    <lineage>
        <taxon>Eukaryota</taxon>
        <taxon>Fungi</taxon>
        <taxon>Fungi incertae sedis</taxon>
        <taxon>Mucoromycota</taxon>
        <taxon>Glomeromycotina</taxon>
        <taxon>Glomeromycetes</taxon>
        <taxon>Paraglomerales</taxon>
        <taxon>Paraglomeraceae</taxon>
        <taxon>Paraglomus</taxon>
    </lineage>
</organism>
<sequence length="702" mass="82139">LKPNFLQTIISSSIMRRYYCKADQSQSYSRRRNRLQKTYDNLPQQSQLNQPTHFSNNILAYAHTEKYRQTLPQRDTKFNRHTVIEDNCYDRSDDYFDIVMHSDDAMVEDVSNNEYFYENERIDSDGDESKVVEEPLDTFEECSGQYGPYFPNFTAAMFFTWVTKHMISTAAYNDLVTILRHPEFNPSDIVGNIRRLRQWRTRLPLPKIYSHDIAIKPKDTPSTSVLTKPAYMVSVKDIIQKCLDNPKIYSKMYFGSGVEKSKKSEFWHGEIWKESPFFGKNMLKINRSVYHSGECIYYQKEGSRNLARIRAIIKTEAGEECLKVDRLLTYEKLPKRFYSAERECNQATSQWLLEGFPVIVQQHEVVAHAAVWFKDSTTPIEYDYEVGEIIYKIYNSWKIRSISQRHQLPAEYIPQIVTLPEFPVLKLFIDLYADEFGAYQLSNTVSLCQQSMDSFDLPQGNDFARVKRHGANHGCRTCMADQTHLTDSKYDYIANARFNQETEQKIEQLEDLSTSLARERWSTEHGLMLKPGPLDTLIWDRHKQTPQDAYHSMAGKTLKLLDVTMNLFSNGGQEQWLYHWKRIEKPTKWSALPNPLTHLHSFSFSDVLNIAMLVPFILRRFLAPAHLKSHIRCELKRRLGLQRDSHVINNIIKCWVIVAKSLKMVFSSCFTELDYDALQSTLNEEREILVEMFPDTFKNLPN</sequence>
<evidence type="ECO:0000313" key="1">
    <source>
        <dbReference type="EMBL" id="CAG8638364.1"/>
    </source>
</evidence>
<comment type="caution">
    <text evidence="1">The sequence shown here is derived from an EMBL/GenBank/DDBJ whole genome shotgun (WGS) entry which is preliminary data.</text>
</comment>
<evidence type="ECO:0000313" key="2">
    <source>
        <dbReference type="Proteomes" id="UP000789572"/>
    </source>
</evidence>
<dbReference type="Proteomes" id="UP000789572">
    <property type="component" value="Unassembled WGS sequence"/>
</dbReference>
<feature type="non-terminal residue" evidence="1">
    <location>
        <position position="702"/>
    </location>
</feature>
<gene>
    <name evidence="1" type="ORF">POCULU_LOCUS9280</name>
</gene>
<reference evidence="1" key="1">
    <citation type="submission" date="2021-06" db="EMBL/GenBank/DDBJ databases">
        <authorList>
            <person name="Kallberg Y."/>
            <person name="Tangrot J."/>
            <person name="Rosling A."/>
        </authorList>
    </citation>
    <scope>NUCLEOTIDE SEQUENCE</scope>
    <source>
        <strain evidence="1">IA702</strain>
    </source>
</reference>
<dbReference type="AlphaFoldDB" id="A0A9N9GVZ0"/>
<name>A0A9N9GVZ0_9GLOM</name>
<feature type="non-terminal residue" evidence="1">
    <location>
        <position position="1"/>
    </location>
</feature>
<proteinExistence type="predicted"/>
<keyword evidence="2" id="KW-1185">Reference proteome</keyword>
<dbReference type="EMBL" id="CAJVPJ010003318">
    <property type="protein sequence ID" value="CAG8638364.1"/>
    <property type="molecule type" value="Genomic_DNA"/>
</dbReference>